<keyword evidence="2" id="KW-1185">Reference proteome</keyword>
<dbReference type="AlphaFoldDB" id="A0ABD1F9Q1"/>
<proteinExistence type="predicted"/>
<protein>
    <submittedName>
        <fullName evidence="1">Uncharacterized protein</fullName>
    </submittedName>
</protein>
<sequence length="295" mass="33531">MYSAIEDERQRRQEALRGKFYEIQGNMSLSILSRTMLSRLKEVTSAQFFSFTTQHLGNVNPLNQLSTKNDTISSSKSLSEMNLSKENEGDYYKCLFATIECIVSTTSGGGKATRHSRSSGIICTKTRAELLPEANNESNPSITPLEAQYVLSRSKIIIPKFVPGNLKVVPNEWCIWQIIVWEPRPQDANTHYQRLWSSDFDSNTDYSWEKANANICDTFALVKLSDELANSHKYQYYQIQHSSATTLRQGVKEKTTLHGTTRWSTRDLIPSGSKEHTKYNYFNVRSAGNVSSKQL</sequence>
<reference evidence="1 2" key="1">
    <citation type="submission" date="2024-05" db="EMBL/GenBank/DDBJ databases">
        <title>Genetic variation in Jamaican populations of the coffee berry borer (Hypothenemus hampei).</title>
        <authorList>
            <person name="Errbii M."/>
            <person name="Myrie A."/>
        </authorList>
    </citation>
    <scope>NUCLEOTIDE SEQUENCE [LARGE SCALE GENOMIC DNA]</scope>
    <source>
        <strain evidence="1">JA-Hopewell-2020-01-JO</strain>
        <tissue evidence="1">Whole body</tissue>
    </source>
</reference>
<name>A0ABD1F9Q1_HYPHA</name>
<comment type="caution">
    <text evidence="1">The sequence shown here is derived from an EMBL/GenBank/DDBJ whole genome shotgun (WGS) entry which is preliminary data.</text>
</comment>
<organism evidence="1 2">
    <name type="scientific">Hypothenemus hampei</name>
    <name type="common">Coffee berry borer</name>
    <dbReference type="NCBI Taxonomy" id="57062"/>
    <lineage>
        <taxon>Eukaryota</taxon>
        <taxon>Metazoa</taxon>
        <taxon>Ecdysozoa</taxon>
        <taxon>Arthropoda</taxon>
        <taxon>Hexapoda</taxon>
        <taxon>Insecta</taxon>
        <taxon>Pterygota</taxon>
        <taxon>Neoptera</taxon>
        <taxon>Endopterygota</taxon>
        <taxon>Coleoptera</taxon>
        <taxon>Polyphaga</taxon>
        <taxon>Cucujiformia</taxon>
        <taxon>Curculionidae</taxon>
        <taxon>Scolytinae</taxon>
        <taxon>Hypothenemus</taxon>
    </lineage>
</organism>
<dbReference type="EMBL" id="JBDJPC010000002">
    <property type="protein sequence ID" value="KAL1513044.1"/>
    <property type="molecule type" value="Genomic_DNA"/>
</dbReference>
<evidence type="ECO:0000313" key="2">
    <source>
        <dbReference type="Proteomes" id="UP001566132"/>
    </source>
</evidence>
<evidence type="ECO:0000313" key="1">
    <source>
        <dbReference type="EMBL" id="KAL1513044.1"/>
    </source>
</evidence>
<accession>A0ABD1F9Q1</accession>
<gene>
    <name evidence="1" type="ORF">ABEB36_002524</name>
</gene>
<dbReference type="Proteomes" id="UP001566132">
    <property type="component" value="Unassembled WGS sequence"/>
</dbReference>